<dbReference type="AlphaFoldDB" id="A5KDA1"/>
<dbReference type="VEuPathDB" id="PlasmoDB:PVX_145260"/>
<organism evidence="1 2">
    <name type="scientific">Plasmodium vivax (strain Salvador I)</name>
    <dbReference type="NCBI Taxonomy" id="126793"/>
    <lineage>
        <taxon>Eukaryota</taxon>
        <taxon>Sar</taxon>
        <taxon>Alveolata</taxon>
        <taxon>Apicomplexa</taxon>
        <taxon>Aconoidasida</taxon>
        <taxon>Haemosporida</taxon>
        <taxon>Plasmodiidae</taxon>
        <taxon>Plasmodium</taxon>
        <taxon>Plasmodium (Plasmodium)</taxon>
    </lineage>
</organism>
<dbReference type="RefSeq" id="XP_001612461.1">
    <property type="nucleotide sequence ID" value="XM_001612411.1"/>
</dbReference>
<keyword evidence="2" id="KW-1185">Reference proteome</keyword>
<evidence type="ECO:0000313" key="2">
    <source>
        <dbReference type="Proteomes" id="UP000008333"/>
    </source>
</evidence>
<name>A5KDA1_PLAVS</name>
<proteinExistence type="predicted"/>
<dbReference type="InParanoid" id="A5KDA1"/>
<protein>
    <submittedName>
        <fullName evidence="1">Variable surface protein Vir30, putative</fullName>
    </submittedName>
</protein>
<accession>A5KDA1</accession>
<gene>
    <name evidence="1" type="ORF">PVX_145260</name>
</gene>
<reference evidence="1 2" key="1">
    <citation type="journal article" date="2008" name="Nature">
        <title>Comparative genomics of the neglected human malaria parasite Plasmodium vivax.</title>
        <authorList>
            <person name="Carlton J.M."/>
            <person name="Adams J.H."/>
            <person name="Silva J.C."/>
            <person name="Bidwell S.L."/>
            <person name="Lorenzi H."/>
            <person name="Caler E."/>
            <person name="Crabtree J."/>
            <person name="Angiuoli S.V."/>
            <person name="Merino E.F."/>
            <person name="Amedeo P."/>
            <person name="Cheng Q."/>
            <person name="Coulson R.M."/>
            <person name="Crabb B.S."/>
            <person name="Del Portillo H.A."/>
            <person name="Essien K."/>
            <person name="Feldblyum T.V."/>
            <person name="Fernandez-Becerra C."/>
            <person name="Gilson P.R."/>
            <person name="Gueye A.H."/>
            <person name="Guo X."/>
            <person name="Kang'a S."/>
            <person name="Kooij T.W."/>
            <person name="Korsinczky M."/>
            <person name="Meyer E.V."/>
            <person name="Nene V."/>
            <person name="Paulsen I."/>
            <person name="White O."/>
            <person name="Ralph S.A."/>
            <person name="Ren Q."/>
            <person name="Sargeant T.J."/>
            <person name="Salzberg S.L."/>
            <person name="Stoeckert C.J."/>
            <person name="Sullivan S.A."/>
            <person name="Yamamoto M.M."/>
            <person name="Hoffman S.L."/>
            <person name="Wortman J.R."/>
            <person name="Gardner M.J."/>
            <person name="Galinski M.R."/>
            <person name="Barnwell J.W."/>
            <person name="Fraser-Liggett C.M."/>
        </authorList>
    </citation>
    <scope>NUCLEOTIDE SEQUENCE [LARGE SCALE GENOMIC DNA]</scope>
    <source>
        <strain evidence="1 2">Salvador I</strain>
    </source>
</reference>
<dbReference type="KEGG" id="pvx:PVX_145260"/>
<sequence length="305" mass="35320">MIFHIHIMIKAKWTAINYIESSNKLESNTTELDAQDNCTTFSNAYTSSNFDTGKKVCELFIKLYNSLSNVENGNKPDDTKDWHFLNYWLNINISKRKLNKSTCATKFSDGLSHHCTYTFSYEFPPEFIYNIREEELIKMNLLYSLYENYKKLDNILNGQKPVNAGSLLGPSAKCCSDYAEANYLCNDKNNEFCTQLKKFKEKYDGLYNTEIEGKPEYTNNFIKLSQCDNNTMSKALIGTTVGLVPLLVGLYKFTPLRQLMNFKKGKLAEQYRNNDDEMRDIMLMDQGSEHISSQQGRYNIKYHSV</sequence>
<dbReference type="Pfam" id="PF05795">
    <property type="entry name" value="Plasmodium_Vir"/>
    <property type="match status" value="2"/>
</dbReference>
<dbReference type="OMA" id="MIANFLI"/>
<evidence type="ECO:0000313" key="1">
    <source>
        <dbReference type="EMBL" id="EDL42668.1"/>
    </source>
</evidence>
<dbReference type="EMBL" id="AAKM01000295">
    <property type="protein sequence ID" value="EDL42668.1"/>
    <property type="molecule type" value="Genomic_DNA"/>
</dbReference>
<dbReference type="PhylomeDB" id="A5KDA1"/>
<dbReference type="Proteomes" id="UP000008333">
    <property type="component" value="Unassembled WGS sequence"/>
</dbReference>
<comment type="caution">
    <text evidence="1">The sequence shown here is derived from an EMBL/GenBank/DDBJ whole genome shotgun (WGS) entry which is preliminary data.</text>
</comment>
<dbReference type="GeneID" id="5471687"/>
<dbReference type="InterPro" id="IPR008780">
    <property type="entry name" value="Plasmodium_Vir"/>
</dbReference>